<feature type="region of interest" description="Disordered" evidence="1">
    <location>
        <begin position="16"/>
        <end position="36"/>
    </location>
</feature>
<organism evidence="2 3">
    <name type="scientific">Prunus yedoensis var. nudiflora</name>
    <dbReference type="NCBI Taxonomy" id="2094558"/>
    <lineage>
        <taxon>Eukaryota</taxon>
        <taxon>Viridiplantae</taxon>
        <taxon>Streptophyta</taxon>
        <taxon>Embryophyta</taxon>
        <taxon>Tracheophyta</taxon>
        <taxon>Spermatophyta</taxon>
        <taxon>Magnoliopsida</taxon>
        <taxon>eudicotyledons</taxon>
        <taxon>Gunneridae</taxon>
        <taxon>Pentapetalae</taxon>
        <taxon>rosids</taxon>
        <taxon>fabids</taxon>
        <taxon>Rosales</taxon>
        <taxon>Rosaceae</taxon>
        <taxon>Amygdaloideae</taxon>
        <taxon>Amygdaleae</taxon>
        <taxon>Prunus</taxon>
    </lineage>
</organism>
<feature type="compositionally biased region" description="Basic and acidic residues" evidence="1">
    <location>
        <begin position="92"/>
        <end position="103"/>
    </location>
</feature>
<dbReference type="Proteomes" id="UP000250321">
    <property type="component" value="Unassembled WGS sequence"/>
</dbReference>
<gene>
    <name evidence="2" type="ORF">Pyn_19892</name>
</gene>
<evidence type="ECO:0000313" key="2">
    <source>
        <dbReference type="EMBL" id="PQQ21854.1"/>
    </source>
</evidence>
<evidence type="ECO:0000313" key="3">
    <source>
        <dbReference type="Proteomes" id="UP000250321"/>
    </source>
</evidence>
<dbReference type="AlphaFoldDB" id="A0A314ZWL3"/>
<accession>A0A314ZWL3</accession>
<evidence type="ECO:0000256" key="1">
    <source>
        <dbReference type="SAM" id="MobiDB-lite"/>
    </source>
</evidence>
<feature type="compositionally biased region" description="Basic and acidic residues" evidence="1">
    <location>
        <begin position="23"/>
        <end position="36"/>
    </location>
</feature>
<feature type="region of interest" description="Disordered" evidence="1">
    <location>
        <begin position="91"/>
        <end position="114"/>
    </location>
</feature>
<comment type="caution">
    <text evidence="2">The sequence shown here is derived from an EMBL/GenBank/DDBJ whole genome shotgun (WGS) entry which is preliminary data.</text>
</comment>
<proteinExistence type="predicted"/>
<sequence length="123" mass="14402">MALRFWKVCNEGHQSRLSYGRTKPRDQRKAPKYPKEEKRLLSVGGVSNLWRLRKVAKARVSFRKASNSERSGDVKEMQRDGFLYSYSYWSPGRHDPRETKRPDSTSGAREIMTETWRPAGLRI</sequence>
<keyword evidence="3" id="KW-1185">Reference proteome</keyword>
<name>A0A314ZWL3_PRUYE</name>
<reference evidence="2 3" key="1">
    <citation type="submission" date="2018-02" db="EMBL/GenBank/DDBJ databases">
        <title>Draft genome of wild Prunus yedoensis var. nudiflora.</title>
        <authorList>
            <person name="Baek S."/>
            <person name="Kim J.-H."/>
            <person name="Choi K."/>
            <person name="Kim G.-B."/>
            <person name="Cho A."/>
            <person name="Jang H."/>
            <person name="Shin C.-H."/>
            <person name="Yu H.-J."/>
            <person name="Mun J.-H."/>
        </authorList>
    </citation>
    <scope>NUCLEOTIDE SEQUENCE [LARGE SCALE GENOMIC DNA]</scope>
    <source>
        <strain evidence="3">cv. Jeju island</strain>
        <tissue evidence="2">Leaf</tissue>
    </source>
</reference>
<protein>
    <submittedName>
        <fullName evidence="2">Uncharacterized protein</fullName>
    </submittedName>
</protein>
<dbReference type="EMBL" id="PJQY01000004">
    <property type="protein sequence ID" value="PQQ21854.1"/>
    <property type="molecule type" value="Genomic_DNA"/>
</dbReference>